<dbReference type="AlphaFoldDB" id="A0A223HYN2"/>
<feature type="domain" description="N-acetyltransferase" evidence="3">
    <location>
        <begin position="1"/>
        <end position="158"/>
    </location>
</feature>
<accession>A0A223HYN2</accession>
<dbReference type="PROSITE" id="PS51186">
    <property type="entry name" value="GNAT"/>
    <property type="match status" value="1"/>
</dbReference>
<proteinExistence type="predicted"/>
<dbReference type="InterPro" id="IPR016181">
    <property type="entry name" value="Acyl_CoA_acyltransferase"/>
</dbReference>
<dbReference type="Pfam" id="PF00583">
    <property type="entry name" value="Acetyltransf_1"/>
    <property type="match status" value="1"/>
</dbReference>
<evidence type="ECO:0000259" key="3">
    <source>
        <dbReference type="PROSITE" id="PS51186"/>
    </source>
</evidence>
<dbReference type="RefSeq" id="WP_094397297.1">
    <property type="nucleotide sequence ID" value="NZ_CP016893.1"/>
</dbReference>
<reference evidence="4 5" key="1">
    <citation type="submission" date="2016-08" db="EMBL/GenBank/DDBJ databases">
        <title>A novel genetic cassette of butanologenic Thermoanaerobacterium thermosaccharolyticum that directly convert cellulose to butanol.</title>
        <authorList>
            <person name="Li T."/>
            <person name="He J."/>
        </authorList>
    </citation>
    <scope>NUCLEOTIDE SEQUENCE [LARGE SCALE GENOMIC DNA]</scope>
    <source>
        <strain evidence="4 5">TG57</strain>
    </source>
</reference>
<keyword evidence="2" id="KW-0012">Acyltransferase</keyword>
<keyword evidence="1 4" id="KW-0808">Transferase</keyword>
<name>A0A223HYN2_THETR</name>
<organism evidence="4 5">
    <name type="scientific">Thermoanaerobacterium thermosaccharolyticum</name>
    <name type="common">Clostridium thermosaccharolyticum</name>
    <dbReference type="NCBI Taxonomy" id="1517"/>
    <lineage>
        <taxon>Bacteria</taxon>
        <taxon>Bacillati</taxon>
        <taxon>Bacillota</taxon>
        <taxon>Clostridia</taxon>
        <taxon>Thermoanaerobacterales</taxon>
        <taxon>Thermoanaerobacteraceae</taxon>
        <taxon>Thermoanaerobacterium</taxon>
    </lineage>
</organism>
<dbReference type="Proteomes" id="UP000214975">
    <property type="component" value="Chromosome"/>
</dbReference>
<dbReference type="Gene3D" id="3.40.630.30">
    <property type="match status" value="1"/>
</dbReference>
<dbReference type="CDD" id="cd04301">
    <property type="entry name" value="NAT_SF"/>
    <property type="match status" value="1"/>
</dbReference>
<protein>
    <submittedName>
        <fullName evidence="4">GCN5 family acetyltransferase</fullName>
    </submittedName>
</protein>
<sequence>MIIRKANIDDIERINDIYNQAVLNTTATIDTEPRPLEYHKKWFETHNDRYAVFVAVEDDIVVGWASLSLWSDKCGYKAVAEDSIYVDEAYKGRGIGDRLIKKIIEHARENEFHTIIARISEGNDVSIHLHEKYGFKIVGTLKELGYKFDRYLDIHILQLIL</sequence>
<dbReference type="PANTHER" id="PTHR43072">
    <property type="entry name" value="N-ACETYLTRANSFERASE"/>
    <property type="match status" value="1"/>
</dbReference>
<dbReference type="SUPFAM" id="SSF55729">
    <property type="entry name" value="Acyl-CoA N-acyltransferases (Nat)"/>
    <property type="match status" value="1"/>
</dbReference>
<dbReference type="GO" id="GO:0016747">
    <property type="term" value="F:acyltransferase activity, transferring groups other than amino-acyl groups"/>
    <property type="evidence" value="ECO:0007669"/>
    <property type="project" value="InterPro"/>
</dbReference>
<evidence type="ECO:0000313" key="4">
    <source>
        <dbReference type="EMBL" id="AST57571.1"/>
    </source>
</evidence>
<dbReference type="EMBL" id="CP016893">
    <property type="protein sequence ID" value="AST57571.1"/>
    <property type="molecule type" value="Genomic_DNA"/>
</dbReference>
<gene>
    <name evidence="4" type="ORF">Thert_01547</name>
</gene>
<evidence type="ECO:0000313" key="5">
    <source>
        <dbReference type="Proteomes" id="UP000214975"/>
    </source>
</evidence>
<dbReference type="InterPro" id="IPR000182">
    <property type="entry name" value="GNAT_dom"/>
</dbReference>
<evidence type="ECO:0000256" key="2">
    <source>
        <dbReference type="ARBA" id="ARBA00023315"/>
    </source>
</evidence>
<dbReference type="PANTHER" id="PTHR43072:SF23">
    <property type="entry name" value="UPF0039 PROTEIN C11D3.02C"/>
    <property type="match status" value="1"/>
</dbReference>
<evidence type="ECO:0000256" key="1">
    <source>
        <dbReference type="ARBA" id="ARBA00022679"/>
    </source>
</evidence>